<accession>A0ABT7Z908</accession>
<sequence length="145" mass="16700">MEKIEFKDIVRVYLRTVPGAKNVLRGLDDPPRSSFEVWPEEEADLFEFLSRAFTKPILIPKMCEEPLDREVLTACFDFVEGLAKNPNPYVQNALYFEVYEQFLDAYDLLLTAQKFSGPVARASLQQMLAENYPATWKRLKGQADS</sequence>
<keyword evidence="2" id="KW-1185">Reference proteome</keyword>
<name>A0ABT7Z908_9ACTN</name>
<comment type="caution">
    <text evidence="1">The sequence shown here is derived from an EMBL/GenBank/DDBJ whole genome shotgun (WGS) entry which is preliminary data.</text>
</comment>
<organism evidence="1 2">
    <name type="scientific">Streptomyces ficellus</name>
    <dbReference type="NCBI Taxonomy" id="1977088"/>
    <lineage>
        <taxon>Bacteria</taxon>
        <taxon>Bacillati</taxon>
        <taxon>Actinomycetota</taxon>
        <taxon>Actinomycetes</taxon>
        <taxon>Kitasatosporales</taxon>
        <taxon>Streptomycetaceae</taxon>
        <taxon>Streptomyces</taxon>
    </lineage>
</organism>
<proteinExistence type="predicted"/>
<dbReference type="EMBL" id="JAUEPL010000026">
    <property type="protein sequence ID" value="MDN3295930.1"/>
    <property type="molecule type" value="Genomic_DNA"/>
</dbReference>
<protein>
    <submittedName>
        <fullName evidence="1">Uncharacterized protein</fullName>
    </submittedName>
</protein>
<evidence type="ECO:0000313" key="1">
    <source>
        <dbReference type="EMBL" id="MDN3295930.1"/>
    </source>
</evidence>
<gene>
    <name evidence="1" type="ORF">QWM81_18100</name>
</gene>
<dbReference type="Proteomes" id="UP001174050">
    <property type="component" value="Unassembled WGS sequence"/>
</dbReference>
<evidence type="ECO:0000313" key="2">
    <source>
        <dbReference type="Proteomes" id="UP001174050"/>
    </source>
</evidence>
<dbReference type="RefSeq" id="WP_290113087.1">
    <property type="nucleotide sequence ID" value="NZ_JAUEPL010000026.1"/>
</dbReference>
<reference evidence="1" key="1">
    <citation type="submission" date="2023-06" db="EMBL/GenBank/DDBJ databases">
        <title>WGS-Sequencing of Streptomyces ficellus isolate 21 collected from sand in Gara Djebilet Iron Mine in Algeria.</title>
        <authorList>
            <person name="Zegers G.P."/>
            <person name="Gomez A."/>
            <person name="Gueddou A."/>
            <person name="Zahara A.F."/>
            <person name="Worth M."/>
            <person name="Sevigny J.L."/>
            <person name="Tisa L."/>
        </authorList>
    </citation>
    <scope>NUCLEOTIDE SEQUENCE</scope>
    <source>
        <strain evidence="1">AS11</strain>
    </source>
</reference>